<organism evidence="4 5">
    <name type="scientific">Candidatus Sulfobium mesophilum</name>
    <dbReference type="NCBI Taxonomy" id="2016548"/>
    <lineage>
        <taxon>Bacteria</taxon>
        <taxon>Pseudomonadati</taxon>
        <taxon>Nitrospirota</taxon>
        <taxon>Nitrospiria</taxon>
        <taxon>Nitrospirales</taxon>
        <taxon>Nitrospiraceae</taxon>
        <taxon>Candidatus Sulfobium</taxon>
    </lineage>
</organism>
<name>A0A2U3QHM4_9BACT</name>
<dbReference type="Gene3D" id="1.10.10.370">
    <property type="entry name" value="DsrC-like protein, C-terminal domain"/>
    <property type="match status" value="1"/>
</dbReference>
<evidence type="ECO:0000256" key="2">
    <source>
        <dbReference type="ARBA" id="ARBA00005718"/>
    </source>
</evidence>
<dbReference type="GO" id="GO:0005737">
    <property type="term" value="C:cytoplasm"/>
    <property type="evidence" value="ECO:0007669"/>
    <property type="project" value="UniProtKB-SubCell"/>
</dbReference>
<reference evidence="5" key="1">
    <citation type="submission" date="2018-03" db="EMBL/GenBank/DDBJ databases">
        <authorList>
            <person name="Zecchin S."/>
        </authorList>
    </citation>
    <scope>NUCLEOTIDE SEQUENCE [LARGE SCALE GENOMIC DNA]</scope>
</reference>
<dbReference type="PANTHER" id="PTHR37010:SF1">
    <property type="entry name" value="SULFURTRANSFERASE TUSE"/>
    <property type="match status" value="1"/>
</dbReference>
<evidence type="ECO:0000313" key="5">
    <source>
        <dbReference type="Proteomes" id="UP000245125"/>
    </source>
</evidence>
<keyword evidence="3" id="KW-0963">Cytoplasm</keyword>
<evidence type="ECO:0000256" key="1">
    <source>
        <dbReference type="ARBA" id="ARBA00004496"/>
    </source>
</evidence>
<dbReference type="InterPro" id="IPR042072">
    <property type="entry name" value="DsrC-like_C"/>
</dbReference>
<dbReference type="Proteomes" id="UP000245125">
    <property type="component" value="Unassembled WGS sequence"/>
</dbReference>
<dbReference type="GO" id="GO:0002143">
    <property type="term" value="P:tRNA wobble position uridine thiolation"/>
    <property type="evidence" value="ECO:0007669"/>
    <property type="project" value="TreeGrafter"/>
</dbReference>
<dbReference type="EMBL" id="OUUY01000082">
    <property type="protein sequence ID" value="SPQ00865.1"/>
    <property type="molecule type" value="Genomic_DNA"/>
</dbReference>
<dbReference type="InterPro" id="IPR007453">
    <property type="entry name" value="DsrC/TusE"/>
</dbReference>
<keyword evidence="5" id="KW-1185">Reference proteome</keyword>
<accession>A0A2U3QHM4</accession>
<dbReference type="SUPFAM" id="SSF69721">
    <property type="entry name" value="DsrC, the gamma subunit of dissimilatory sulfite reductase"/>
    <property type="match status" value="1"/>
</dbReference>
<dbReference type="PANTHER" id="PTHR37010">
    <property type="entry name" value="SULFURTRANSFERASE TUSE"/>
    <property type="match status" value="1"/>
</dbReference>
<dbReference type="InterPro" id="IPR025526">
    <property type="entry name" value="DsrC-like_dom_sf"/>
</dbReference>
<proteinExistence type="inferred from homology"/>
<evidence type="ECO:0000256" key="3">
    <source>
        <dbReference type="ARBA" id="ARBA00022490"/>
    </source>
</evidence>
<gene>
    <name evidence="4" type="ORF">NBG4_360004</name>
</gene>
<protein>
    <submittedName>
        <fullName evidence="4">Dissimilatory siroheme-sulfite reductase, gamma subunit-like protein</fullName>
    </submittedName>
</protein>
<dbReference type="GO" id="GO:0097163">
    <property type="term" value="F:sulfur carrier activity"/>
    <property type="evidence" value="ECO:0007669"/>
    <property type="project" value="TreeGrafter"/>
</dbReference>
<dbReference type="AlphaFoldDB" id="A0A2U3QHM4"/>
<sequence length="68" mass="8084">MDILKFMRRYCKDYNFFPILRFVCKNIGQPRDCVVEKFMEPVIAWKIAGLPNPGDEGNLMRKWEPLGF</sequence>
<comment type="subcellular location">
    <subcellularLocation>
        <location evidence="1">Cytoplasm</location>
    </subcellularLocation>
</comment>
<evidence type="ECO:0000313" key="4">
    <source>
        <dbReference type="EMBL" id="SPQ00865.1"/>
    </source>
</evidence>
<comment type="similarity">
    <text evidence="2">Belongs to the DsrC/TusE family.</text>
</comment>